<dbReference type="EMBL" id="JBEXAC010000003">
    <property type="protein sequence ID" value="MET7001425.1"/>
    <property type="molecule type" value="Genomic_DNA"/>
</dbReference>
<dbReference type="InterPro" id="IPR014327">
    <property type="entry name" value="RNA_pol_sigma70_bacteroid"/>
</dbReference>
<dbReference type="NCBIfam" id="TIGR02985">
    <property type="entry name" value="Sig70_bacteroi1"/>
    <property type="match status" value="1"/>
</dbReference>
<dbReference type="Pfam" id="PF04542">
    <property type="entry name" value="Sigma70_r2"/>
    <property type="match status" value="1"/>
</dbReference>
<dbReference type="Pfam" id="PF08281">
    <property type="entry name" value="Sigma70_r4_2"/>
    <property type="match status" value="1"/>
</dbReference>
<dbReference type="InterPro" id="IPR013325">
    <property type="entry name" value="RNA_pol_sigma_r2"/>
</dbReference>
<sequence length="199" mass="23432">MRGSSQYQLKEWFEKISEGDAHCFRQLYDHYRHKIFYLALKLTKSNTISEEILQEVCYNLWNSRSQLAGVENPEAYIYTITHNLISRHFKKAAKELQLRDNLLRQQQEYDYETADSIQLNESNALLNKAILQLPPKRRQIYQLSRIQGLNHEQIAAQLNISVSTVSNQLGEALKFIRHYLKNAGLVLGYLLLKIFYTFF</sequence>
<evidence type="ECO:0000256" key="4">
    <source>
        <dbReference type="ARBA" id="ARBA00023163"/>
    </source>
</evidence>
<evidence type="ECO:0000256" key="2">
    <source>
        <dbReference type="ARBA" id="ARBA00023015"/>
    </source>
</evidence>
<keyword evidence="2" id="KW-0805">Transcription regulation</keyword>
<keyword evidence="4" id="KW-0804">Transcription</keyword>
<dbReference type="RefSeq" id="WP_354663994.1">
    <property type="nucleotide sequence ID" value="NZ_JBEXAC010000003.1"/>
</dbReference>
<dbReference type="PANTHER" id="PTHR43133">
    <property type="entry name" value="RNA POLYMERASE ECF-TYPE SIGMA FACTO"/>
    <property type="match status" value="1"/>
</dbReference>
<reference evidence="7 8" key="1">
    <citation type="submission" date="2024-06" db="EMBL/GenBank/DDBJ databases">
        <title>Chitinophaga defluvii sp. nov., isolated from municipal sewage.</title>
        <authorList>
            <person name="Zhang L."/>
        </authorList>
    </citation>
    <scope>NUCLEOTIDE SEQUENCE [LARGE SCALE GENOMIC DNA]</scope>
    <source>
        <strain evidence="7 8">H8</strain>
    </source>
</reference>
<dbReference type="InterPro" id="IPR013324">
    <property type="entry name" value="RNA_pol_sigma_r3/r4-like"/>
</dbReference>
<protein>
    <submittedName>
        <fullName evidence="7">RNA polymerase sigma-70 factor</fullName>
    </submittedName>
</protein>
<name>A0ABV2TFK8_9BACT</name>
<comment type="similarity">
    <text evidence="1">Belongs to the sigma-70 factor family. ECF subfamily.</text>
</comment>
<dbReference type="CDD" id="cd06171">
    <property type="entry name" value="Sigma70_r4"/>
    <property type="match status" value="1"/>
</dbReference>
<dbReference type="Gene3D" id="1.10.1740.10">
    <property type="match status" value="1"/>
</dbReference>
<comment type="caution">
    <text evidence="7">The sequence shown here is derived from an EMBL/GenBank/DDBJ whole genome shotgun (WGS) entry which is preliminary data.</text>
</comment>
<proteinExistence type="inferred from homology"/>
<keyword evidence="8" id="KW-1185">Reference proteome</keyword>
<gene>
    <name evidence="7" type="ORF">ABR189_28845</name>
</gene>
<dbReference type="Proteomes" id="UP001549749">
    <property type="component" value="Unassembled WGS sequence"/>
</dbReference>
<keyword evidence="3" id="KW-0731">Sigma factor</keyword>
<dbReference type="InterPro" id="IPR007627">
    <property type="entry name" value="RNA_pol_sigma70_r2"/>
</dbReference>
<dbReference type="SUPFAM" id="SSF88946">
    <property type="entry name" value="Sigma2 domain of RNA polymerase sigma factors"/>
    <property type="match status" value="1"/>
</dbReference>
<feature type="domain" description="RNA polymerase sigma factor 70 region 4 type 2" evidence="6">
    <location>
        <begin position="126"/>
        <end position="175"/>
    </location>
</feature>
<evidence type="ECO:0000256" key="3">
    <source>
        <dbReference type="ARBA" id="ARBA00023082"/>
    </source>
</evidence>
<evidence type="ECO:0000259" key="5">
    <source>
        <dbReference type="Pfam" id="PF04542"/>
    </source>
</evidence>
<evidence type="ECO:0000256" key="1">
    <source>
        <dbReference type="ARBA" id="ARBA00010641"/>
    </source>
</evidence>
<dbReference type="NCBIfam" id="TIGR02937">
    <property type="entry name" value="sigma70-ECF"/>
    <property type="match status" value="1"/>
</dbReference>
<dbReference type="InterPro" id="IPR036388">
    <property type="entry name" value="WH-like_DNA-bd_sf"/>
</dbReference>
<feature type="domain" description="RNA polymerase sigma-70 region 2" evidence="5">
    <location>
        <begin position="27"/>
        <end position="94"/>
    </location>
</feature>
<evidence type="ECO:0000313" key="7">
    <source>
        <dbReference type="EMBL" id="MET7001425.1"/>
    </source>
</evidence>
<dbReference type="Gene3D" id="1.10.10.10">
    <property type="entry name" value="Winged helix-like DNA-binding domain superfamily/Winged helix DNA-binding domain"/>
    <property type="match status" value="1"/>
</dbReference>
<dbReference type="PANTHER" id="PTHR43133:SF46">
    <property type="entry name" value="RNA POLYMERASE SIGMA-70 FACTOR ECF SUBFAMILY"/>
    <property type="match status" value="1"/>
</dbReference>
<dbReference type="InterPro" id="IPR014284">
    <property type="entry name" value="RNA_pol_sigma-70_dom"/>
</dbReference>
<evidence type="ECO:0000313" key="8">
    <source>
        <dbReference type="Proteomes" id="UP001549749"/>
    </source>
</evidence>
<evidence type="ECO:0000259" key="6">
    <source>
        <dbReference type="Pfam" id="PF08281"/>
    </source>
</evidence>
<dbReference type="InterPro" id="IPR039425">
    <property type="entry name" value="RNA_pol_sigma-70-like"/>
</dbReference>
<dbReference type="SUPFAM" id="SSF88659">
    <property type="entry name" value="Sigma3 and sigma4 domains of RNA polymerase sigma factors"/>
    <property type="match status" value="1"/>
</dbReference>
<accession>A0ABV2TFK8</accession>
<organism evidence="7 8">
    <name type="scientific">Chitinophaga defluvii</name>
    <dbReference type="NCBI Taxonomy" id="3163343"/>
    <lineage>
        <taxon>Bacteria</taxon>
        <taxon>Pseudomonadati</taxon>
        <taxon>Bacteroidota</taxon>
        <taxon>Chitinophagia</taxon>
        <taxon>Chitinophagales</taxon>
        <taxon>Chitinophagaceae</taxon>
        <taxon>Chitinophaga</taxon>
    </lineage>
</organism>
<dbReference type="InterPro" id="IPR013249">
    <property type="entry name" value="RNA_pol_sigma70_r4_t2"/>
</dbReference>